<keyword evidence="5 9" id="KW-0627">Porphyrin biosynthesis</keyword>
<evidence type="ECO:0000256" key="1">
    <source>
        <dbReference type="ARBA" id="ARBA00004772"/>
    </source>
</evidence>
<evidence type="ECO:0000256" key="9">
    <source>
        <dbReference type="RuleBase" id="RU366031"/>
    </source>
</evidence>
<gene>
    <name evidence="11" type="ORF">GCM10023150_06960</name>
</gene>
<dbReference type="EMBL" id="BAABFU010000001">
    <property type="protein sequence ID" value="GAA4346024.1"/>
    <property type="molecule type" value="Genomic_DNA"/>
</dbReference>
<comment type="catalytic activity">
    <reaction evidence="8 9">
        <text>hydroxymethylbilane = uroporphyrinogen III + H2O</text>
        <dbReference type="Rhea" id="RHEA:18965"/>
        <dbReference type="ChEBI" id="CHEBI:15377"/>
        <dbReference type="ChEBI" id="CHEBI:57308"/>
        <dbReference type="ChEBI" id="CHEBI:57845"/>
        <dbReference type="EC" id="4.2.1.75"/>
    </reaction>
</comment>
<proteinExistence type="inferred from homology"/>
<comment type="similarity">
    <text evidence="2 9">Belongs to the uroporphyrinogen-III synthase family.</text>
</comment>
<reference evidence="12" key="1">
    <citation type="journal article" date="2019" name="Int. J. Syst. Evol. Microbiol.">
        <title>The Global Catalogue of Microorganisms (GCM) 10K type strain sequencing project: providing services to taxonomists for standard genome sequencing and annotation.</title>
        <authorList>
            <consortium name="The Broad Institute Genomics Platform"/>
            <consortium name="The Broad Institute Genome Sequencing Center for Infectious Disease"/>
            <person name="Wu L."/>
            <person name="Ma J."/>
        </authorList>
    </citation>
    <scope>NUCLEOTIDE SEQUENCE [LARGE SCALE GENOMIC DNA]</scope>
    <source>
        <strain evidence="12">JCM 17727</strain>
    </source>
</reference>
<evidence type="ECO:0000259" key="10">
    <source>
        <dbReference type="Pfam" id="PF02602"/>
    </source>
</evidence>
<accession>A0ABP8HWH6</accession>
<dbReference type="SUPFAM" id="SSF69618">
    <property type="entry name" value="HemD-like"/>
    <property type="match status" value="1"/>
</dbReference>
<evidence type="ECO:0000256" key="4">
    <source>
        <dbReference type="ARBA" id="ARBA00023239"/>
    </source>
</evidence>
<keyword evidence="4 9" id="KW-0456">Lyase</keyword>
<evidence type="ECO:0000256" key="7">
    <source>
        <dbReference type="ARBA" id="ARBA00040167"/>
    </source>
</evidence>
<dbReference type="CDD" id="cd06578">
    <property type="entry name" value="HemD"/>
    <property type="match status" value="1"/>
</dbReference>
<feature type="domain" description="Tetrapyrrole biosynthesis uroporphyrinogen III synthase" evidence="10">
    <location>
        <begin position="2"/>
        <end position="215"/>
    </location>
</feature>
<dbReference type="PANTHER" id="PTHR38042">
    <property type="entry name" value="UROPORPHYRINOGEN-III SYNTHASE, CHLOROPLASTIC"/>
    <property type="match status" value="1"/>
</dbReference>
<dbReference type="InterPro" id="IPR036108">
    <property type="entry name" value="4pyrrol_syn_uPrphyn_synt_sf"/>
</dbReference>
<comment type="function">
    <text evidence="6 9">Catalyzes cyclization of the linear tetrapyrrole, hydroxymethylbilane, to the macrocyclic uroporphyrinogen III.</text>
</comment>
<name>A0ABP8HWH6_9GAMM</name>
<comment type="pathway">
    <text evidence="1 9">Porphyrin-containing compound metabolism; protoporphyrin-IX biosynthesis; coproporphyrinogen-III from 5-aminolevulinate: step 3/4.</text>
</comment>
<dbReference type="InterPro" id="IPR003754">
    <property type="entry name" value="4pyrrol_synth_uPrphyn_synth"/>
</dbReference>
<evidence type="ECO:0000313" key="11">
    <source>
        <dbReference type="EMBL" id="GAA4346024.1"/>
    </source>
</evidence>
<dbReference type="InterPro" id="IPR039793">
    <property type="entry name" value="UROS/Hem4"/>
</dbReference>
<evidence type="ECO:0000256" key="5">
    <source>
        <dbReference type="ARBA" id="ARBA00023244"/>
    </source>
</evidence>
<evidence type="ECO:0000256" key="3">
    <source>
        <dbReference type="ARBA" id="ARBA00013109"/>
    </source>
</evidence>
<dbReference type="PANTHER" id="PTHR38042:SF1">
    <property type="entry name" value="UROPORPHYRINOGEN-III SYNTHASE, CHLOROPLASTIC"/>
    <property type="match status" value="1"/>
</dbReference>
<evidence type="ECO:0000256" key="8">
    <source>
        <dbReference type="ARBA" id="ARBA00048617"/>
    </source>
</evidence>
<evidence type="ECO:0000256" key="2">
    <source>
        <dbReference type="ARBA" id="ARBA00008133"/>
    </source>
</evidence>
<dbReference type="Pfam" id="PF02602">
    <property type="entry name" value="HEM4"/>
    <property type="match status" value="1"/>
</dbReference>
<dbReference type="Proteomes" id="UP001501294">
    <property type="component" value="Unassembled WGS sequence"/>
</dbReference>
<comment type="caution">
    <text evidence="11">The sequence shown here is derived from an EMBL/GenBank/DDBJ whole genome shotgun (WGS) entry which is preliminary data.</text>
</comment>
<protein>
    <recommendedName>
        <fullName evidence="7 9">Uroporphyrinogen-III synthase</fullName>
        <ecNumber evidence="3 9">4.2.1.75</ecNumber>
    </recommendedName>
</protein>
<keyword evidence="12" id="KW-1185">Reference proteome</keyword>
<organism evidence="11 12">
    <name type="scientific">Kangiella taiwanensis</name>
    <dbReference type="NCBI Taxonomy" id="1079179"/>
    <lineage>
        <taxon>Bacteria</taxon>
        <taxon>Pseudomonadati</taxon>
        <taxon>Pseudomonadota</taxon>
        <taxon>Gammaproteobacteria</taxon>
        <taxon>Kangiellales</taxon>
        <taxon>Kangiellaceae</taxon>
        <taxon>Kangiella</taxon>
    </lineage>
</organism>
<evidence type="ECO:0000256" key="6">
    <source>
        <dbReference type="ARBA" id="ARBA00037589"/>
    </source>
</evidence>
<dbReference type="EC" id="4.2.1.75" evidence="3 9"/>
<evidence type="ECO:0000313" key="12">
    <source>
        <dbReference type="Proteomes" id="UP001501294"/>
    </source>
</evidence>
<dbReference type="Gene3D" id="3.40.50.10090">
    <property type="match status" value="2"/>
</dbReference>
<sequence>MLEEQKFISAHCPLISFAADDSITPTQRLKLFSQSQTWIFVSRQAVNFCLDGFSPSQQHTLQALSRDRTIIAVGEATADSLQQKQIRSLTPVTPNSEGMIQLLEQKNLKQQPTLLVRGNKGRPLLQQYFADHQLSILQVYQRKTTSQTLPPQTKQSAIVVTSGQLMELVAEQFPSNAQRQACTIISGSARISEIAQQFGFTNCYTANNASNSELVKSCILWRNNVS</sequence>